<dbReference type="Pfam" id="PF03517">
    <property type="entry name" value="Voldacs"/>
    <property type="match status" value="1"/>
</dbReference>
<comment type="subcellular location">
    <subcellularLocation>
        <location evidence="2">Cytoplasm</location>
    </subcellularLocation>
    <subcellularLocation>
        <location evidence="1">Nucleus</location>
    </subcellularLocation>
</comment>
<dbReference type="AlphaFoldDB" id="A0A0K8TN20"/>
<dbReference type="GO" id="GO:0045292">
    <property type="term" value="P:mRNA cis splicing, via spliceosome"/>
    <property type="evidence" value="ECO:0007669"/>
    <property type="project" value="TreeGrafter"/>
</dbReference>
<feature type="region of interest" description="Disordered" evidence="8">
    <location>
        <begin position="155"/>
        <end position="200"/>
    </location>
</feature>
<dbReference type="PANTHER" id="PTHR21399">
    <property type="entry name" value="CHLORIDE CONDUCTANCE REGULATORY PROTEIN ICLN"/>
    <property type="match status" value="1"/>
</dbReference>
<dbReference type="Gene3D" id="2.30.29.30">
    <property type="entry name" value="Pleckstrin-homology domain (PH domain)/Phosphotyrosine-binding domain (PTB)"/>
    <property type="match status" value="1"/>
</dbReference>
<keyword evidence="6" id="KW-0539">Nucleus</keyword>
<dbReference type="InterPro" id="IPR039924">
    <property type="entry name" value="ICln/Lot5/Saf5"/>
</dbReference>
<name>A0A0K8TN20_TABBR</name>
<dbReference type="GO" id="GO:0005681">
    <property type="term" value="C:spliceosomal complex"/>
    <property type="evidence" value="ECO:0007669"/>
    <property type="project" value="TreeGrafter"/>
</dbReference>
<dbReference type="InterPro" id="IPR011993">
    <property type="entry name" value="PH-like_dom_sf"/>
</dbReference>
<sequence length="200" mass="22546">HLICLLKMVIISNIDLPQEAVIYTTDNIKMIIDGESLGTGMLYITETSISWKPDHRNDGLTIPWQEISLHGVSNVPERSIYLMLDFHFKWQGLQSCGAQGNGNVENDNITDADEDEGNGSDAEDPHITEIWFIASTHDTVDHLFQLIKEYQMQTSAEVDSDSVSDDMDLDSGENDDGEEVGQRNMRNLHLDDDKFEDAEE</sequence>
<keyword evidence="5" id="KW-0963">Cytoplasm</keyword>
<dbReference type="GO" id="GO:0005886">
    <property type="term" value="C:plasma membrane"/>
    <property type="evidence" value="ECO:0007669"/>
    <property type="project" value="InterPro"/>
</dbReference>
<evidence type="ECO:0000256" key="6">
    <source>
        <dbReference type="ARBA" id="ARBA00023242"/>
    </source>
</evidence>
<evidence type="ECO:0000256" key="5">
    <source>
        <dbReference type="ARBA" id="ARBA00022490"/>
    </source>
</evidence>
<proteinExistence type="evidence at transcript level"/>
<dbReference type="GO" id="GO:0000387">
    <property type="term" value="P:spliceosomal snRNP assembly"/>
    <property type="evidence" value="ECO:0007669"/>
    <property type="project" value="InterPro"/>
</dbReference>
<feature type="non-terminal residue" evidence="9">
    <location>
        <position position="1"/>
    </location>
</feature>
<dbReference type="GO" id="GO:0005829">
    <property type="term" value="C:cytosol"/>
    <property type="evidence" value="ECO:0007669"/>
    <property type="project" value="InterPro"/>
</dbReference>
<feature type="compositionally biased region" description="Acidic residues" evidence="8">
    <location>
        <begin position="158"/>
        <end position="179"/>
    </location>
</feature>
<reference evidence="9" key="1">
    <citation type="journal article" date="2015" name="Insect Biochem. Mol. Biol.">
        <title>An insight into the sialome of the horse fly, Tabanus bromius.</title>
        <authorList>
            <person name="Ribeiro J.M."/>
            <person name="Kazimirova M."/>
            <person name="Takac P."/>
            <person name="Andersen J.F."/>
            <person name="Francischetti I.M."/>
        </authorList>
    </citation>
    <scope>NUCLEOTIDE SEQUENCE</scope>
</reference>
<evidence type="ECO:0000256" key="8">
    <source>
        <dbReference type="SAM" id="MobiDB-lite"/>
    </source>
</evidence>
<dbReference type="GO" id="GO:0006884">
    <property type="term" value="P:cell volume homeostasis"/>
    <property type="evidence" value="ECO:0007669"/>
    <property type="project" value="InterPro"/>
</dbReference>
<dbReference type="PANTHER" id="PTHR21399:SF0">
    <property type="entry name" value="METHYLOSOME SUBUNIT PICLN"/>
    <property type="match status" value="1"/>
</dbReference>
<comment type="function">
    <text evidence="7">Involved in both the assembly of spliceosomal snRNPs and the methylation of Sm proteins. Chaperone that regulates the assembly of spliceosomal U1, U2, U4 and U5 small nuclear ribonucleoproteins (snRNPs), the building blocks of the spliceosome, and thereby plays an important role in the splicing of cellular pre-mRNAs. Most spliceosomal snRNPs contain a common set of Sm proteins SNRPB, SNRPD1, SNRPD2, SNRPD3, SNRPE, SNRPF and SNRPG that assemble in a heptameric protein ring on the Sm site of the small nuclear RNA to form the core snRNP (Sm core). In the cytosol, the Sm proteins SNRPD1, SNRPD2, SNRPE, SNRPF and SNRPG are trapped in an inactive 6S pICln-Sm complex by the chaperone CLNS1A that controls the assembly of the core snRNP. Dissociation by the SMN complex of CLNS1A from the trapped Sm proteins and their transfer to an SMN-Sm complex triggers the assembly of core snRNPs and their transport to the nucleus.</text>
</comment>
<evidence type="ECO:0000256" key="3">
    <source>
        <dbReference type="ARBA" id="ARBA00007054"/>
    </source>
</evidence>
<dbReference type="GO" id="GO:0034715">
    <property type="term" value="C:pICln-Sm protein complex"/>
    <property type="evidence" value="ECO:0007669"/>
    <property type="project" value="InterPro"/>
</dbReference>
<evidence type="ECO:0000313" key="9">
    <source>
        <dbReference type="EMBL" id="JAI15749.1"/>
    </source>
</evidence>
<protein>
    <recommendedName>
        <fullName evidence="4">Methylosome subunit pICln</fullName>
    </recommendedName>
</protein>
<dbReference type="PRINTS" id="PR01348">
    <property type="entry name" value="ICLNCHANNEL"/>
</dbReference>
<dbReference type="GO" id="GO:0034709">
    <property type="term" value="C:methylosome"/>
    <property type="evidence" value="ECO:0007669"/>
    <property type="project" value="InterPro"/>
</dbReference>
<evidence type="ECO:0000256" key="7">
    <source>
        <dbReference type="ARBA" id="ARBA00045890"/>
    </source>
</evidence>
<feature type="compositionally biased region" description="Acidic residues" evidence="8">
    <location>
        <begin position="108"/>
        <end position="122"/>
    </location>
</feature>
<evidence type="ECO:0000256" key="4">
    <source>
        <dbReference type="ARBA" id="ARBA00015653"/>
    </source>
</evidence>
<comment type="similarity">
    <text evidence="3">Belongs to the pICln (TC 1.A.47) family.</text>
</comment>
<accession>A0A0K8TN20</accession>
<feature type="region of interest" description="Disordered" evidence="8">
    <location>
        <begin position="101"/>
        <end position="123"/>
    </location>
</feature>
<dbReference type="InterPro" id="IPR003521">
    <property type="entry name" value="ICln"/>
</dbReference>
<dbReference type="GO" id="GO:0006821">
    <property type="term" value="P:chloride transport"/>
    <property type="evidence" value="ECO:0007669"/>
    <property type="project" value="InterPro"/>
</dbReference>
<evidence type="ECO:0000256" key="2">
    <source>
        <dbReference type="ARBA" id="ARBA00004496"/>
    </source>
</evidence>
<dbReference type="EMBL" id="GDAI01001854">
    <property type="protein sequence ID" value="JAI15749.1"/>
    <property type="molecule type" value="mRNA"/>
</dbReference>
<evidence type="ECO:0000256" key="1">
    <source>
        <dbReference type="ARBA" id="ARBA00004123"/>
    </source>
</evidence>
<organism evidence="9">
    <name type="scientific">Tabanus bromius</name>
    <name type="common">Band-eyed brown horse fly</name>
    <dbReference type="NCBI Taxonomy" id="304241"/>
    <lineage>
        <taxon>Eukaryota</taxon>
        <taxon>Metazoa</taxon>
        <taxon>Ecdysozoa</taxon>
        <taxon>Arthropoda</taxon>
        <taxon>Hexapoda</taxon>
        <taxon>Insecta</taxon>
        <taxon>Pterygota</taxon>
        <taxon>Neoptera</taxon>
        <taxon>Endopterygota</taxon>
        <taxon>Diptera</taxon>
        <taxon>Brachycera</taxon>
        <taxon>Tabanomorpha</taxon>
        <taxon>Tabanoidea</taxon>
        <taxon>Tabanidae</taxon>
        <taxon>Tabanus</taxon>
    </lineage>
</organism>